<dbReference type="eggNOG" id="KOG1071">
    <property type="taxonomic scope" value="Eukaryota"/>
</dbReference>
<dbReference type="AlphaFoldDB" id="A0A0L0DVZ6"/>
<organism evidence="9 10">
    <name type="scientific">Thecamonas trahens ATCC 50062</name>
    <dbReference type="NCBI Taxonomy" id="461836"/>
    <lineage>
        <taxon>Eukaryota</taxon>
        <taxon>Apusozoa</taxon>
        <taxon>Apusomonadida</taxon>
        <taxon>Apusomonadidae</taxon>
        <taxon>Thecamonas</taxon>
    </lineage>
</organism>
<feature type="region of interest" description="Disordered" evidence="7">
    <location>
        <begin position="197"/>
        <end position="321"/>
    </location>
</feature>
<dbReference type="InterPro" id="IPR018247">
    <property type="entry name" value="EF_Hand_1_Ca_BS"/>
</dbReference>
<proteinExistence type="inferred from homology"/>
<dbReference type="GO" id="GO:0003746">
    <property type="term" value="F:translation elongation factor activity"/>
    <property type="evidence" value="ECO:0007669"/>
    <property type="project" value="UniProtKB-UniRule"/>
</dbReference>
<comment type="function">
    <text evidence="5 6">Associates with the EF-Tu.GDP complex and induces the exchange of GDP to GTP. It remains bound to the aminoacyl-tRNA.EF-Tu.GTP complex up to the GTP hydrolysis stage on the ribosome.</text>
</comment>
<dbReference type="EMBL" id="GL349527">
    <property type="protein sequence ID" value="KNC56499.1"/>
    <property type="molecule type" value="Genomic_DNA"/>
</dbReference>
<dbReference type="PANTHER" id="PTHR11741:SF0">
    <property type="entry name" value="ELONGATION FACTOR TS, MITOCHONDRIAL"/>
    <property type="match status" value="1"/>
</dbReference>
<comment type="subcellular location">
    <subcellularLocation>
        <location evidence="5">Mitochondrion</location>
    </subcellularLocation>
</comment>
<keyword evidence="5" id="KW-0496">Mitochondrion</keyword>
<dbReference type="NCBIfam" id="TIGR00116">
    <property type="entry name" value="tsf"/>
    <property type="match status" value="1"/>
</dbReference>
<name>A0A0L0DVZ6_THETB</name>
<dbReference type="RefSeq" id="XP_013752622.1">
    <property type="nucleotide sequence ID" value="XM_013897168.1"/>
</dbReference>
<dbReference type="InterPro" id="IPR009060">
    <property type="entry name" value="UBA-like_sf"/>
</dbReference>
<evidence type="ECO:0000256" key="5">
    <source>
        <dbReference type="HAMAP-Rule" id="MF_03135"/>
    </source>
</evidence>
<accession>A0A0L0DVZ6</accession>
<dbReference type="PANTHER" id="PTHR11741">
    <property type="entry name" value="ELONGATION FACTOR TS"/>
    <property type="match status" value="1"/>
</dbReference>
<dbReference type="Gene3D" id="1.10.238.10">
    <property type="entry name" value="EF-hand"/>
    <property type="match status" value="1"/>
</dbReference>
<evidence type="ECO:0000256" key="2">
    <source>
        <dbReference type="ARBA" id="ARBA00022768"/>
    </source>
</evidence>
<dbReference type="SUPFAM" id="SSF54713">
    <property type="entry name" value="Elongation factor Ts (EF-Ts), dimerisation domain"/>
    <property type="match status" value="1"/>
</dbReference>
<dbReference type="InterPro" id="IPR001816">
    <property type="entry name" value="Transl_elong_EFTs/EF1B"/>
</dbReference>
<reference evidence="9 10" key="1">
    <citation type="submission" date="2010-05" db="EMBL/GenBank/DDBJ databases">
        <title>The Genome Sequence of Thecamonas trahens ATCC 50062.</title>
        <authorList>
            <consortium name="The Broad Institute Genome Sequencing Platform"/>
            <person name="Russ C."/>
            <person name="Cuomo C."/>
            <person name="Shea T."/>
            <person name="Young S.K."/>
            <person name="Zeng Q."/>
            <person name="Koehrsen M."/>
            <person name="Haas B."/>
            <person name="Borodovsky M."/>
            <person name="Guigo R."/>
            <person name="Alvarado L."/>
            <person name="Berlin A."/>
            <person name="Bochicchio J."/>
            <person name="Borenstein D."/>
            <person name="Chapman S."/>
            <person name="Chen Z."/>
            <person name="Freedman E."/>
            <person name="Gellesch M."/>
            <person name="Goldberg J."/>
            <person name="Griggs A."/>
            <person name="Gujja S."/>
            <person name="Heilman E."/>
            <person name="Heiman D."/>
            <person name="Hepburn T."/>
            <person name="Howarth C."/>
            <person name="Jen D."/>
            <person name="Larson L."/>
            <person name="Mehta T."/>
            <person name="Park D."/>
            <person name="Pearson M."/>
            <person name="Roberts A."/>
            <person name="Saif S."/>
            <person name="Shenoy N."/>
            <person name="Sisk P."/>
            <person name="Stolte C."/>
            <person name="Sykes S."/>
            <person name="Thomson T."/>
            <person name="Walk T."/>
            <person name="White J."/>
            <person name="Yandava C."/>
            <person name="Burger G."/>
            <person name="Gray M.W."/>
            <person name="Holland P.W.H."/>
            <person name="King N."/>
            <person name="Lang F.B.F."/>
            <person name="Roger A.J."/>
            <person name="Ruiz-Trillo I."/>
            <person name="Lander E."/>
            <person name="Nusbaum C."/>
        </authorList>
    </citation>
    <scope>NUCLEOTIDE SEQUENCE [LARGE SCALE GENOMIC DNA]</scope>
    <source>
        <strain evidence="9 10">ATCC 50062</strain>
    </source>
</reference>
<dbReference type="InterPro" id="IPR002048">
    <property type="entry name" value="EF_hand_dom"/>
</dbReference>
<dbReference type="Pfam" id="PF13499">
    <property type="entry name" value="EF-hand_7"/>
    <property type="match status" value="1"/>
</dbReference>
<dbReference type="InterPro" id="IPR018101">
    <property type="entry name" value="Transl_elong_Ts_CS"/>
</dbReference>
<evidence type="ECO:0000313" key="10">
    <source>
        <dbReference type="Proteomes" id="UP000054408"/>
    </source>
</evidence>
<protein>
    <recommendedName>
        <fullName evidence="5">Elongation factor Ts, mitochondrial</fullName>
        <shortName evidence="5">EF-Ts</shortName>
        <shortName evidence="5">EF-TsMt</shortName>
    </recommendedName>
</protein>
<feature type="domain" description="EF-hand" evidence="8">
    <location>
        <begin position="80"/>
        <end position="115"/>
    </location>
</feature>
<keyword evidence="2 5" id="KW-0251">Elongation factor</keyword>
<evidence type="ECO:0000256" key="7">
    <source>
        <dbReference type="SAM" id="MobiDB-lite"/>
    </source>
</evidence>
<dbReference type="GeneID" id="25569449"/>
<dbReference type="Gene3D" id="3.30.479.20">
    <property type="entry name" value="Elongation factor Ts, dimerisation domain"/>
    <property type="match status" value="2"/>
</dbReference>
<dbReference type="CDD" id="cd00051">
    <property type="entry name" value="EFh"/>
    <property type="match status" value="2"/>
</dbReference>
<dbReference type="InterPro" id="IPR014039">
    <property type="entry name" value="Transl_elong_EFTs/EF1B_dimer"/>
</dbReference>
<evidence type="ECO:0000313" key="9">
    <source>
        <dbReference type="EMBL" id="KNC56499.1"/>
    </source>
</evidence>
<dbReference type="SUPFAM" id="SSF47473">
    <property type="entry name" value="EF-hand"/>
    <property type="match status" value="1"/>
</dbReference>
<dbReference type="PROSITE" id="PS00018">
    <property type="entry name" value="EF_HAND_1"/>
    <property type="match status" value="1"/>
</dbReference>
<dbReference type="STRING" id="461836.A0A0L0DVZ6"/>
<dbReference type="OrthoDB" id="277235at2759"/>
<dbReference type="Gene3D" id="1.10.8.10">
    <property type="entry name" value="DNA helicase RuvA subunit, C-terminal domain"/>
    <property type="match status" value="1"/>
</dbReference>
<evidence type="ECO:0000256" key="6">
    <source>
        <dbReference type="RuleBase" id="RU000642"/>
    </source>
</evidence>
<dbReference type="eggNOG" id="KOG0044">
    <property type="taxonomic scope" value="Eukaryota"/>
</dbReference>
<dbReference type="PRINTS" id="PR00450">
    <property type="entry name" value="RECOVERIN"/>
</dbReference>
<keyword evidence="4 5" id="KW-0648">Protein biosynthesis</keyword>
<dbReference type="InterPro" id="IPR011992">
    <property type="entry name" value="EF-hand-dom_pair"/>
</dbReference>
<dbReference type="CDD" id="cd14275">
    <property type="entry name" value="UBA_EF-Ts"/>
    <property type="match status" value="1"/>
</dbReference>
<evidence type="ECO:0000256" key="1">
    <source>
        <dbReference type="ARBA" id="ARBA00005532"/>
    </source>
</evidence>
<evidence type="ECO:0000256" key="3">
    <source>
        <dbReference type="ARBA" id="ARBA00022837"/>
    </source>
</evidence>
<dbReference type="FunFam" id="1.10.8.10:FF:000001">
    <property type="entry name" value="Elongation factor Ts"/>
    <property type="match status" value="1"/>
</dbReference>
<dbReference type="PROSITE" id="PS01127">
    <property type="entry name" value="EF_TS_2"/>
    <property type="match status" value="1"/>
</dbReference>
<evidence type="ECO:0000259" key="8">
    <source>
        <dbReference type="PROSITE" id="PS50222"/>
    </source>
</evidence>
<keyword evidence="10" id="KW-1185">Reference proteome</keyword>
<dbReference type="PROSITE" id="PS50222">
    <property type="entry name" value="EF_HAND_2"/>
    <property type="match status" value="1"/>
</dbReference>
<dbReference type="SUPFAM" id="SSF46934">
    <property type="entry name" value="UBA-like"/>
    <property type="match status" value="1"/>
</dbReference>
<dbReference type="SMART" id="SM00054">
    <property type="entry name" value="EFh"/>
    <property type="match status" value="2"/>
</dbReference>
<gene>
    <name evidence="9" type="ORF">AMSG_11511</name>
</gene>
<dbReference type="Proteomes" id="UP000054408">
    <property type="component" value="Unassembled WGS sequence"/>
</dbReference>
<dbReference type="InterPro" id="IPR036402">
    <property type="entry name" value="EF-Ts_dimer_sf"/>
</dbReference>
<keyword evidence="3" id="KW-0106">Calcium</keyword>
<dbReference type="Pfam" id="PF00889">
    <property type="entry name" value="EF_TS"/>
    <property type="match status" value="1"/>
</dbReference>
<dbReference type="HAMAP" id="MF_00050">
    <property type="entry name" value="EF_Ts"/>
    <property type="match status" value="1"/>
</dbReference>
<sequence>MDEACVVSQVDLFELKDRLKRVAVKEGGISLAQWIKTFKEVGITDDGFLRGFYSLFDSQKNEWIDFKEFAIYSALVGRPRREKKVEYCFRVFDRNGSGALDKEEMRKLIKAAVRVIKRCNNTLPGLTPSKKPSKIERFELSASEKKAIVKAADKIFKRLDKDDDGEVSYRIFQTDGDVKEVRTVLDYFMALTDALPAERASSSKKRKSKKGSDSSSDDSSSKKGKRKGSKKGKGKDKKGSKKGKDKKGSKKGKDKKGSKKGKDKKGSKKGKEKGSKKGSKKDKKASKKDKKASKKDKKASKKGSKKGSKKDKGKGKALTAAPRAASMALIKELRAATNAPLKDCKQALEETAGDVGAAQKWLIEKGKVVAAKKSAGRTANEGLIGLATAADAAVLVEINCETDFAAKNEAFHAFVASLTSRALTAPRSGPGPLDLSVLEGETLDNDIAELTLKIGEPLKLARGVALESEVVGGYVHAGSTGGKVGDVELGRAGALVALRGSAAAAPVARQLAQHIVGMQPASHADLLAQPFLFDGDKSVAEVIGRDAEIEYVQLAVGESASE</sequence>
<dbReference type="GO" id="GO:0005509">
    <property type="term" value="F:calcium ion binding"/>
    <property type="evidence" value="ECO:0007669"/>
    <property type="project" value="InterPro"/>
</dbReference>
<feature type="compositionally biased region" description="Basic residues" evidence="7">
    <location>
        <begin position="222"/>
        <end position="315"/>
    </location>
</feature>
<comment type="similarity">
    <text evidence="1 5 6">Belongs to the EF-Ts family.</text>
</comment>
<dbReference type="GO" id="GO:0070125">
    <property type="term" value="P:mitochondrial translational elongation"/>
    <property type="evidence" value="ECO:0007669"/>
    <property type="project" value="TreeGrafter"/>
</dbReference>
<evidence type="ECO:0000256" key="4">
    <source>
        <dbReference type="ARBA" id="ARBA00022917"/>
    </source>
</evidence>
<dbReference type="GO" id="GO:0005739">
    <property type="term" value="C:mitochondrion"/>
    <property type="evidence" value="ECO:0007669"/>
    <property type="project" value="UniProtKB-SubCell"/>
</dbReference>